<gene>
    <name evidence="2" type="ORF">ACFQPF_06985</name>
</gene>
<dbReference type="EMBL" id="JBHTCP010000013">
    <property type="protein sequence ID" value="MFC7371415.1"/>
    <property type="molecule type" value="Genomic_DNA"/>
</dbReference>
<keyword evidence="3" id="KW-1185">Reference proteome</keyword>
<keyword evidence="1" id="KW-1133">Transmembrane helix</keyword>
<feature type="transmembrane region" description="Helical" evidence="1">
    <location>
        <begin position="48"/>
        <end position="72"/>
    </location>
</feature>
<evidence type="ECO:0000313" key="2">
    <source>
        <dbReference type="EMBL" id="MFC7371415.1"/>
    </source>
</evidence>
<keyword evidence="1" id="KW-0812">Transmembrane</keyword>
<dbReference type="RefSeq" id="WP_379747962.1">
    <property type="nucleotide sequence ID" value="NZ_JBHTCP010000013.1"/>
</dbReference>
<comment type="caution">
    <text evidence="2">The sequence shown here is derived from an EMBL/GenBank/DDBJ whole genome shotgun (WGS) entry which is preliminary data.</text>
</comment>
<dbReference type="Proteomes" id="UP001596549">
    <property type="component" value="Unassembled WGS sequence"/>
</dbReference>
<evidence type="ECO:0000313" key="3">
    <source>
        <dbReference type="Proteomes" id="UP001596549"/>
    </source>
</evidence>
<name>A0ABW2NPS5_9BACL</name>
<proteinExistence type="predicted"/>
<feature type="transmembrane region" description="Helical" evidence="1">
    <location>
        <begin position="18"/>
        <end position="36"/>
    </location>
</feature>
<organism evidence="2 3">
    <name type="scientific">Fictibacillus iocasae</name>
    <dbReference type="NCBI Taxonomy" id="2715437"/>
    <lineage>
        <taxon>Bacteria</taxon>
        <taxon>Bacillati</taxon>
        <taxon>Bacillota</taxon>
        <taxon>Bacilli</taxon>
        <taxon>Bacillales</taxon>
        <taxon>Fictibacillaceae</taxon>
        <taxon>Fictibacillus</taxon>
    </lineage>
</organism>
<reference evidence="3" key="1">
    <citation type="journal article" date="2019" name="Int. J. Syst. Evol. Microbiol.">
        <title>The Global Catalogue of Microorganisms (GCM) 10K type strain sequencing project: providing services to taxonomists for standard genome sequencing and annotation.</title>
        <authorList>
            <consortium name="The Broad Institute Genomics Platform"/>
            <consortium name="The Broad Institute Genome Sequencing Center for Infectious Disease"/>
            <person name="Wu L."/>
            <person name="Ma J."/>
        </authorList>
    </citation>
    <scope>NUCLEOTIDE SEQUENCE [LARGE SCALE GENOMIC DNA]</scope>
    <source>
        <strain evidence="3">NBRC 106396</strain>
    </source>
</reference>
<keyword evidence="1" id="KW-0472">Membrane</keyword>
<sequence length="207" mass="23586">MQPDTTVRSKKSLLQKSWITWTFLILFPPLGLFILWKQKKYTKKKRWVITAGTVAYFCAPIVAGALMTVPLFQNHDEFTSAFSEANKEMKLNYKLQETRKDKETITSLVSDDVTIMENVNDTGQVHELIMVGQGDGNDIVLTMGLLIAATNPELSKKEVGDVLKDLRLFDKSYQFHENETSVEVNLIRYNLKYDQKAGVIFSVSKVN</sequence>
<evidence type="ECO:0000256" key="1">
    <source>
        <dbReference type="SAM" id="Phobius"/>
    </source>
</evidence>
<accession>A0ABW2NPS5</accession>
<protein>
    <submittedName>
        <fullName evidence="2">Uncharacterized protein</fullName>
    </submittedName>
</protein>